<dbReference type="InterPro" id="IPR038286">
    <property type="entry name" value="IPK_sf"/>
</dbReference>
<dbReference type="Pfam" id="PF08649">
    <property type="entry name" value="DASH_Dad1"/>
    <property type="match status" value="1"/>
</dbReference>
<feature type="region of interest" description="Disordered" evidence="9">
    <location>
        <begin position="614"/>
        <end position="748"/>
    </location>
</feature>
<dbReference type="PANTHER" id="PTHR43757">
    <property type="entry name" value="AMINOMETHYLTRANSFERASE"/>
    <property type="match status" value="1"/>
</dbReference>
<keyword evidence="13" id="KW-1185">Reference proteome</keyword>
<dbReference type="Gene3D" id="3.30.70.1400">
    <property type="entry name" value="Aminomethyltransferase beta-barrel domains"/>
    <property type="match status" value="1"/>
</dbReference>
<evidence type="ECO:0000256" key="7">
    <source>
        <dbReference type="ARBA" id="ARBA00031395"/>
    </source>
</evidence>
<reference evidence="13" key="1">
    <citation type="submission" date="2023-07" db="EMBL/GenBank/DDBJ databases">
        <title>A draft genome of Kazachstania heterogenica Y-27499.</title>
        <authorList>
            <person name="Donic C."/>
            <person name="Kralova J.S."/>
            <person name="Fidel L."/>
            <person name="Ben-Dor S."/>
            <person name="Jung S."/>
        </authorList>
    </citation>
    <scope>NUCLEOTIDE SEQUENCE [LARGE SCALE GENOMIC DNA]</scope>
    <source>
        <strain evidence="13">Y27499</strain>
    </source>
</reference>
<feature type="compositionally biased region" description="Low complexity" evidence="9">
    <location>
        <begin position="1027"/>
        <end position="1043"/>
    </location>
</feature>
<dbReference type="Pfam" id="PF03770">
    <property type="entry name" value="IPK"/>
    <property type="match status" value="1"/>
</dbReference>
<accession>A0AAN7W5S3</accession>
<feature type="compositionally biased region" description="Basic residues" evidence="9">
    <location>
        <begin position="959"/>
        <end position="971"/>
    </location>
</feature>
<dbReference type="InterPro" id="IPR029043">
    <property type="entry name" value="GcvT/YgfZ_C"/>
</dbReference>
<dbReference type="EC" id="2.1.2.10" evidence="3"/>
<feature type="domain" description="GCVT N-terminal" evidence="10">
    <location>
        <begin position="24"/>
        <end position="295"/>
    </location>
</feature>
<evidence type="ECO:0000256" key="4">
    <source>
        <dbReference type="ARBA" id="ARBA00022576"/>
    </source>
</evidence>
<organism evidence="12 13">
    <name type="scientific">Arxiozyma heterogenica</name>
    <dbReference type="NCBI Taxonomy" id="278026"/>
    <lineage>
        <taxon>Eukaryota</taxon>
        <taxon>Fungi</taxon>
        <taxon>Dikarya</taxon>
        <taxon>Ascomycota</taxon>
        <taxon>Saccharomycotina</taxon>
        <taxon>Saccharomycetes</taxon>
        <taxon>Saccharomycetales</taxon>
        <taxon>Saccharomycetaceae</taxon>
        <taxon>Arxiozyma</taxon>
    </lineage>
</organism>
<dbReference type="Gene3D" id="4.10.1250.10">
    <property type="entry name" value="Aminomethyltransferase fragment"/>
    <property type="match status" value="1"/>
</dbReference>
<comment type="similarity">
    <text evidence="2">Belongs to the GcvT family.</text>
</comment>
<feature type="compositionally biased region" description="Acidic residues" evidence="9">
    <location>
        <begin position="736"/>
        <end position="748"/>
    </location>
</feature>
<evidence type="ECO:0000259" key="10">
    <source>
        <dbReference type="Pfam" id="PF01571"/>
    </source>
</evidence>
<evidence type="ECO:0000256" key="1">
    <source>
        <dbReference type="ARBA" id="ARBA00007374"/>
    </source>
</evidence>
<evidence type="ECO:0000256" key="8">
    <source>
        <dbReference type="ARBA" id="ARBA00047665"/>
    </source>
</evidence>
<evidence type="ECO:0000313" key="12">
    <source>
        <dbReference type="EMBL" id="KAK5781819.1"/>
    </source>
</evidence>
<dbReference type="InterPro" id="IPR006222">
    <property type="entry name" value="GCVT_N"/>
</dbReference>
<dbReference type="Proteomes" id="UP001306508">
    <property type="component" value="Unassembled WGS sequence"/>
</dbReference>
<dbReference type="GO" id="GO:0032958">
    <property type="term" value="P:inositol phosphate biosynthetic process"/>
    <property type="evidence" value="ECO:0007669"/>
    <property type="project" value="InterPro"/>
</dbReference>
<evidence type="ECO:0000256" key="6">
    <source>
        <dbReference type="ARBA" id="ARBA00022777"/>
    </source>
</evidence>
<comment type="similarity">
    <text evidence="1">Belongs to the inositol phosphokinase (IPK) family.</text>
</comment>
<dbReference type="GO" id="GO:0008483">
    <property type="term" value="F:transaminase activity"/>
    <property type="evidence" value="ECO:0007669"/>
    <property type="project" value="UniProtKB-KW"/>
</dbReference>
<dbReference type="PANTHER" id="PTHR43757:SF2">
    <property type="entry name" value="AMINOMETHYLTRANSFERASE, MITOCHONDRIAL"/>
    <property type="match status" value="1"/>
</dbReference>
<dbReference type="InterPro" id="IPR013958">
    <property type="entry name" value="DASH_Dad1"/>
</dbReference>
<dbReference type="InterPro" id="IPR027266">
    <property type="entry name" value="TrmE/GcvT-like"/>
</dbReference>
<dbReference type="GO" id="GO:0006546">
    <property type="term" value="P:glycine catabolic process"/>
    <property type="evidence" value="ECO:0007669"/>
    <property type="project" value="InterPro"/>
</dbReference>
<dbReference type="Gene3D" id="3.30.470.160">
    <property type="entry name" value="Inositol polyphosphate kinase"/>
    <property type="match status" value="1"/>
</dbReference>
<dbReference type="GO" id="GO:0004047">
    <property type="term" value="F:aminomethyltransferase activity"/>
    <property type="evidence" value="ECO:0007669"/>
    <property type="project" value="UniProtKB-EC"/>
</dbReference>
<feature type="compositionally biased region" description="Basic and acidic residues" evidence="9">
    <location>
        <begin position="717"/>
        <end position="735"/>
    </location>
</feature>
<dbReference type="InterPro" id="IPR013977">
    <property type="entry name" value="GcvT_C"/>
</dbReference>
<feature type="compositionally biased region" description="Polar residues" evidence="9">
    <location>
        <begin position="679"/>
        <end position="694"/>
    </location>
</feature>
<dbReference type="Pfam" id="PF08669">
    <property type="entry name" value="GCV_T_C"/>
    <property type="match status" value="1"/>
</dbReference>
<evidence type="ECO:0000256" key="5">
    <source>
        <dbReference type="ARBA" id="ARBA00022679"/>
    </source>
</evidence>
<dbReference type="GO" id="GO:0072686">
    <property type="term" value="C:mitotic spindle"/>
    <property type="evidence" value="ECO:0007669"/>
    <property type="project" value="InterPro"/>
</dbReference>
<keyword evidence="4" id="KW-0032">Aminotransferase</keyword>
<feature type="compositionally biased region" description="Basic and acidic residues" evidence="9">
    <location>
        <begin position="695"/>
        <end position="709"/>
    </location>
</feature>
<dbReference type="Gene3D" id="3.30.1360.120">
    <property type="entry name" value="Probable tRNA modification gtpase trme, domain 1"/>
    <property type="match status" value="1"/>
</dbReference>
<evidence type="ECO:0000256" key="9">
    <source>
        <dbReference type="SAM" id="MobiDB-lite"/>
    </source>
</evidence>
<feature type="compositionally biased region" description="Polar residues" evidence="9">
    <location>
        <begin position="927"/>
        <end position="948"/>
    </location>
</feature>
<evidence type="ECO:0000256" key="2">
    <source>
        <dbReference type="ARBA" id="ARBA00008609"/>
    </source>
</evidence>
<comment type="catalytic activity">
    <reaction evidence="8">
        <text>N(6)-[(R)-S(8)-aminomethyldihydrolipoyl]-L-lysyl-[protein] + (6S)-5,6,7,8-tetrahydrofolate = N(6)-[(R)-dihydrolipoyl]-L-lysyl-[protein] + (6R)-5,10-methylene-5,6,7,8-tetrahydrofolate + NH4(+)</text>
        <dbReference type="Rhea" id="RHEA:16945"/>
        <dbReference type="Rhea" id="RHEA-COMP:10475"/>
        <dbReference type="Rhea" id="RHEA-COMP:10492"/>
        <dbReference type="ChEBI" id="CHEBI:15636"/>
        <dbReference type="ChEBI" id="CHEBI:28938"/>
        <dbReference type="ChEBI" id="CHEBI:57453"/>
        <dbReference type="ChEBI" id="CHEBI:83100"/>
        <dbReference type="ChEBI" id="CHEBI:83143"/>
        <dbReference type="EC" id="2.1.2.10"/>
    </reaction>
</comment>
<dbReference type="SUPFAM" id="SSF101790">
    <property type="entry name" value="Aminomethyltransferase beta-barrel domain"/>
    <property type="match status" value="1"/>
</dbReference>
<dbReference type="Gene3D" id="2.40.30.110">
    <property type="entry name" value="Aminomethyltransferase beta-barrel domains"/>
    <property type="match status" value="1"/>
</dbReference>
<dbReference type="EMBL" id="JAWIZZ010000029">
    <property type="protein sequence ID" value="KAK5781819.1"/>
    <property type="molecule type" value="Genomic_DNA"/>
</dbReference>
<feature type="compositionally biased region" description="Basic and acidic residues" evidence="9">
    <location>
        <begin position="645"/>
        <end position="654"/>
    </location>
</feature>
<feature type="region of interest" description="Disordered" evidence="9">
    <location>
        <begin position="922"/>
        <end position="975"/>
    </location>
</feature>
<protein>
    <recommendedName>
        <fullName evidence="3">aminomethyltransferase</fullName>
        <ecNumber evidence="3">2.1.2.10</ecNumber>
    </recommendedName>
    <alternativeName>
        <fullName evidence="7">Glycine cleavage system T protein</fullName>
    </alternativeName>
</protein>
<dbReference type="InterPro" id="IPR005522">
    <property type="entry name" value="IPK"/>
</dbReference>
<keyword evidence="6" id="KW-0418">Kinase</keyword>
<dbReference type="InterPro" id="IPR028896">
    <property type="entry name" value="GcvT/YgfZ/DmdA"/>
</dbReference>
<gene>
    <name evidence="12" type="ORF">RI543_000720</name>
</gene>
<keyword evidence="5" id="KW-0808">Transferase</keyword>
<dbReference type="GO" id="GO:0005960">
    <property type="term" value="C:glycine cleavage complex"/>
    <property type="evidence" value="ECO:0007669"/>
    <property type="project" value="InterPro"/>
</dbReference>
<dbReference type="GO" id="GO:0005739">
    <property type="term" value="C:mitochondrion"/>
    <property type="evidence" value="ECO:0007669"/>
    <property type="project" value="TreeGrafter"/>
</dbReference>
<evidence type="ECO:0000256" key="3">
    <source>
        <dbReference type="ARBA" id="ARBA00012616"/>
    </source>
</evidence>
<comment type="caution">
    <text evidence="12">The sequence shown here is derived from an EMBL/GenBank/DDBJ whole genome shotgun (WGS) entry which is preliminary data.</text>
</comment>
<dbReference type="SUPFAM" id="SSF56104">
    <property type="entry name" value="SAICAR synthase-like"/>
    <property type="match status" value="1"/>
</dbReference>
<feature type="domain" description="Aminomethyltransferase C-terminal" evidence="11">
    <location>
        <begin position="327"/>
        <end position="412"/>
    </location>
</feature>
<evidence type="ECO:0000313" key="13">
    <source>
        <dbReference type="Proteomes" id="UP001306508"/>
    </source>
</evidence>
<feature type="region of interest" description="Disordered" evidence="9">
    <location>
        <begin position="1529"/>
        <end position="1550"/>
    </location>
</feature>
<sequence length="1550" mass="175610">MLRSTIDRRLLSTATANQLKKTPLYDLHTKLGGKLVPFAGYMMPLLYPSIQNHIDSHKWVRSHAGLFDVSHMLQSKVTGKDAIHLLNRITPTDFSMIKPTFGSLSVLLREDGGILDDLMIFKRPVHNEEQQSFYIVTNASRIQEDSDFFLQNVNALKSKGLDVEWEPIKNQALLALQGPKSPKVLAALLSSASGASQDLNNLVFGQRKTFVLPSGIPISVLRGGYTGEDGFEIAIESDKAIEFSEQLLSYESAVKPIGLAARDSLRLEAGLCLYGNELNEKLTPVEGNLKWLISKSRRLDDNVETRFNGYERIMDQLNNKNYSQTRIGFRYKSDVPAPAARSGSRLLDKDTLEPIGIVTSGSVSPSLSDETVKRVVNIGQGYVNLGMHKPGTEVIVEVRRKLFPVIITKMPFISTHYYRENISLSHNEKHTESLKDLNTLDERVLPPALSGRKASTYLGIFRESIEGNNVDTTKPKSFLKHDSDTGLSGRDKVIDEDNTKKIDLDSGVSILDNQYIDDNKDLNHLRHASNDILINTYNKYINSDIVNDNNNNDNDNIIVNRLDSSNKKKSMLTVGLQKASLSGPNIMNQDNIASNTFNDDLMLKPVSSATYYPHKSKSTVSKTSKILNKEEHNENSTDFINTDNGFEKLTKIESRSSVSSRRANRKLTYGGHDEYEAHNQLSNPNSYDDNSDLTSSEKEVLIRTDDNNGDKGAQYQSDEKELSSEVGKRREKIVDNDDYNEEDDDDDADKEYPLAVELKPFTNRVGGHTAIFRFSKRAVCKTLVSRENKWYETMELTNNKLLQFMPRYIGVLNVRQHFNSREEFLNQVPTPQKEKNDDRKSTLDSTLESEYLQTKLSKDENIGAPLEHIYSFPLSNNSKPASVKYNRSRYIHGSFLPEVSIDDNQHIIPDSLWGHYYPNSPSNSYSQVHSPSSTASSVPDDSYISTTFEDNDNISEIPKHHKNNSNIKRRRDSGSTVLNTKLKDLVIQEVFAPITTRKNSTDDNNNNLGGGVVRTISGRQFRKKVRSSSSSSTSVNNSSPINSMRRNSHISLVETDKESESPLLHKLKKECISNAINSSHSVMDLKQFQQKTTVRDNILHSGADIDSKDSQFLLQNNPENNKDNNNISDLDNIISGERRDSELLMNEFSPPPLESIVIEDQSDTIVSKFILLEDLTRHLNKPCALDLKMGTRQYGVDANSCKQRSQRLKCQKTTSRKLGVRICGLKVWNESYYIKRDKYFGRRVKVGWQFVRVLARFLYDGQQIGSIVRHLPRLIKELDLLALEVTNLKGFRLYGASLLLMYDGDLTLKKGKTVKIKVNIIDFAKCVTKDDMEEGLRLNSFKVPPKNGINVEDLGFVRGIKSLRFYFLTLWNYLTVDEPLIFDEDELTYFINNSMKLKGKELFHINWDWLDEFDKEGESEFNNSQKPRFSNNGDKMNSSFTATSNRTHLDINKNIANTMNTTKLGDKYFIEQRNIILQDINNTMDSILNGLNELNISLESSIAVGKDFESVALLWKTFYNEHESIIDGDINVDEDEDEQEQSQEGGKILE</sequence>
<dbReference type="SUPFAM" id="SSF103025">
    <property type="entry name" value="Folate-binding domain"/>
    <property type="match status" value="1"/>
</dbReference>
<evidence type="ECO:0000259" key="11">
    <source>
        <dbReference type="Pfam" id="PF08669"/>
    </source>
</evidence>
<dbReference type="NCBIfam" id="TIGR00528">
    <property type="entry name" value="gcvT"/>
    <property type="match status" value="1"/>
</dbReference>
<dbReference type="Pfam" id="PF01571">
    <property type="entry name" value="GCV_T"/>
    <property type="match status" value="1"/>
</dbReference>
<name>A0AAN7W5S3_9SACH</name>
<dbReference type="GO" id="GO:0016301">
    <property type="term" value="F:kinase activity"/>
    <property type="evidence" value="ECO:0007669"/>
    <property type="project" value="UniProtKB-KW"/>
</dbReference>
<feature type="compositionally biased region" description="Acidic residues" evidence="9">
    <location>
        <begin position="1530"/>
        <end position="1541"/>
    </location>
</feature>
<proteinExistence type="inferred from homology"/>
<dbReference type="GO" id="GO:0042729">
    <property type="term" value="C:DASH complex"/>
    <property type="evidence" value="ECO:0007669"/>
    <property type="project" value="InterPro"/>
</dbReference>
<dbReference type="InterPro" id="IPR006223">
    <property type="entry name" value="GcvT"/>
</dbReference>
<feature type="region of interest" description="Disordered" evidence="9">
    <location>
        <begin position="1020"/>
        <end position="1046"/>
    </location>
</feature>